<sequence length="209" mass="23780">MIALNNQWQQFATDFENRNNYVVGKSEIDRIKTRLSKFYGTGHVLELGCGNGTYTKVMADNAESVTATDVSKEMLNVCQKRLCDCDNVKTQLADGFNLPYRDNSFDTLFMANLLHVVPEQNKLLKECHRVLKPFGQVIVMSVTMYKMSLINRAKLLYRYHKTYGKKPTHSTVLTPDLCQSLFNASGFELKNQELLGTNTHALLCQGIKR</sequence>
<organism evidence="2 3">
    <name type="scientific">Pseudoalteromonas spongiae</name>
    <dbReference type="NCBI Taxonomy" id="298657"/>
    <lineage>
        <taxon>Bacteria</taxon>
        <taxon>Pseudomonadati</taxon>
        <taxon>Pseudomonadota</taxon>
        <taxon>Gammaproteobacteria</taxon>
        <taxon>Alteromonadales</taxon>
        <taxon>Pseudoalteromonadaceae</taxon>
        <taxon>Pseudoalteromonas</taxon>
    </lineage>
</organism>
<dbReference type="RefSeq" id="WP_336436842.1">
    <property type="nucleotide sequence ID" value="NZ_JBAWKS010000002.1"/>
</dbReference>
<dbReference type="GO" id="GO:0032259">
    <property type="term" value="P:methylation"/>
    <property type="evidence" value="ECO:0007669"/>
    <property type="project" value="UniProtKB-KW"/>
</dbReference>
<dbReference type="SUPFAM" id="SSF53335">
    <property type="entry name" value="S-adenosyl-L-methionine-dependent methyltransferases"/>
    <property type="match status" value="1"/>
</dbReference>
<dbReference type="Gene3D" id="3.40.50.150">
    <property type="entry name" value="Vaccinia Virus protein VP39"/>
    <property type="match status" value="1"/>
</dbReference>
<name>A0ABU8EYA4_9GAMM</name>
<evidence type="ECO:0000259" key="1">
    <source>
        <dbReference type="Pfam" id="PF08241"/>
    </source>
</evidence>
<dbReference type="Pfam" id="PF08241">
    <property type="entry name" value="Methyltransf_11"/>
    <property type="match status" value="1"/>
</dbReference>
<keyword evidence="2" id="KW-0489">Methyltransferase</keyword>
<protein>
    <submittedName>
        <fullName evidence="2">Class I SAM-dependent methyltransferase</fullName>
    </submittedName>
</protein>
<feature type="domain" description="Methyltransferase type 11" evidence="1">
    <location>
        <begin position="45"/>
        <end position="139"/>
    </location>
</feature>
<proteinExistence type="predicted"/>
<accession>A0ABU8EYA4</accession>
<evidence type="ECO:0000313" key="2">
    <source>
        <dbReference type="EMBL" id="MEI4551960.1"/>
    </source>
</evidence>
<dbReference type="Proteomes" id="UP001382455">
    <property type="component" value="Unassembled WGS sequence"/>
</dbReference>
<reference evidence="2 3" key="1">
    <citation type="submission" date="2023-12" db="EMBL/GenBank/DDBJ databases">
        <title>Friends and Foes: Symbiotic and Algicidal bacterial influence on Karenia brevis blooms.</title>
        <authorList>
            <person name="Fei C."/>
            <person name="Mohamed A.R."/>
            <person name="Booker A."/>
            <person name="Arshad M."/>
            <person name="Klass S."/>
            <person name="Ahn S."/>
            <person name="Gilbert P.M."/>
            <person name="Heil C.A."/>
            <person name="Martinez J.M."/>
            <person name="Amin S.A."/>
        </authorList>
    </citation>
    <scope>NUCLEOTIDE SEQUENCE [LARGE SCALE GENOMIC DNA]</scope>
    <source>
        <strain evidence="2 3">CE15</strain>
    </source>
</reference>
<dbReference type="GO" id="GO:0008168">
    <property type="term" value="F:methyltransferase activity"/>
    <property type="evidence" value="ECO:0007669"/>
    <property type="project" value="UniProtKB-KW"/>
</dbReference>
<dbReference type="InterPro" id="IPR029063">
    <property type="entry name" value="SAM-dependent_MTases_sf"/>
</dbReference>
<dbReference type="CDD" id="cd02440">
    <property type="entry name" value="AdoMet_MTases"/>
    <property type="match status" value="1"/>
</dbReference>
<dbReference type="PANTHER" id="PTHR43591">
    <property type="entry name" value="METHYLTRANSFERASE"/>
    <property type="match status" value="1"/>
</dbReference>
<dbReference type="EMBL" id="JBAWKS010000002">
    <property type="protein sequence ID" value="MEI4551960.1"/>
    <property type="molecule type" value="Genomic_DNA"/>
</dbReference>
<dbReference type="PANTHER" id="PTHR43591:SF24">
    <property type="entry name" value="2-METHOXY-6-POLYPRENYL-1,4-BENZOQUINOL METHYLASE, MITOCHONDRIAL"/>
    <property type="match status" value="1"/>
</dbReference>
<dbReference type="InterPro" id="IPR013216">
    <property type="entry name" value="Methyltransf_11"/>
</dbReference>
<keyword evidence="3" id="KW-1185">Reference proteome</keyword>
<keyword evidence="2" id="KW-0808">Transferase</keyword>
<comment type="caution">
    <text evidence="2">The sequence shown here is derived from an EMBL/GenBank/DDBJ whole genome shotgun (WGS) entry which is preliminary data.</text>
</comment>
<gene>
    <name evidence="2" type="ORF">WAE96_19950</name>
</gene>
<evidence type="ECO:0000313" key="3">
    <source>
        <dbReference type="Proteomes" id="UP001382455"/>
    </source>
</evidence>